<protein>
    <submittedName>
        <fullName evidence="1">Uncharacterized protein</fullName>
    </submittedName>
</protein>
<proteinExistence type="predicted"/>
<organism evidence="1 2">
    <name type="scientific">Russula earlei</name>
    <dbReference type="NCBI Taxonomy" id="71964"/>
    <lineage>
        <taxon>Eukaryota</taxon>
        <taxon>Fungi</taxon>
        <taxon>Dikarya</taxon>
        <taxon>Basidiomycota</taxon>
        <taxon>Agaricomycotina</taxon>
        <taxon>Agaricomycetes</taxon>
        <taxon>Russulales</taxon>
        <taxon>Russulaceae</taxon>
        <taxon>Russula</taxon>
    </lineage>
</organism>
<dbReference type="EMBL" id="JAGFNK010000567">
    <property type="protein sequence ID" value="KAI9448707.1"/>
    <property type="molecule type" value="Genomic_DNA"/>
</dbReference>
<evidence type="ECO:0000313" key="1">
    <source>
        <dbReference type="EMBL" id="KAI9448707.1"/>
    </source>
</evidence>
<gene>
    <name evidence="1" type="ORF">F5148DRAFT_1250441</name>
</gene>
<reference evidence="1" key="1">
    <citation type="submission" date="2021-03" db="EMBL/GenBank/DDBJ databases">
        <title>Evolutionary priming and transition to the ectomycorrhizal habit in an iconic lineage of mushroom-forming fungi: is preadaptation a requirement?</title>
        <authorList>
            <consortium name="DOE Joint Genome Institute"/>
            <person name="Looney B.P."/>
            <person name="Miyauchi S."/>
            <person name="Morin E."/>
            <person name="Drula E."/>
            <person name="Courty P.E."/>
            <person name="Chicoki N."/>
            <person name="Fauchery L."/>
            <person name="Kohler A."/>
            <person name="Kuo A."/>
            <person name="LaButti K."/>
            <person name="Pangilinan J."/>
            <person name="Lipzen A."/>
            <person name="Riley R."/>
            <person name="Andreopoulos W."/>
            <person name="He G."/>
            <person name="Johnson J."/>
            <person name="Barry K.W."/>
            <person name="Grigoriev I.V."/>
            <person name="Nagy L."/>
            <person name="Hibbett D."/>
            <person name="Henrissat B."/>
            <person name="Matheny P.B."/>
            <person name="Labbe J."/>
            <person name="Martin A.F."/>
        </authorList>
    </citation>
    <scope>NUCLEOTIDE SEQUENCE</scope>
    <source>
        <strain evidence="1">BPL698</strain>
    </source>
</reference>
<dbReference type="Proteomes" id="UP001207468">
    <property type="component" value="Unassembled WGS sequence"/>
</dbReference>
<comment type="caution">
    <text evidence="1">The sequence shown here is derived from an EMBL/GenBank/DDBJ whole genome shotgun (WGS) entry which is preliminary data.</text>
</comment>
<keyword evidence="2" id="KW-1185">Reference proteome</keyword>
<name>A0ACC0TTP2_9AGAM</name>
<evidence type="ECO:0000313" key="2">
    <source>
        <dbReference type="Proteomes" id="UP001207468"/>
    </source>
</evidence>
<accession>A0ACC0TTP2</accession>
<sequence>MPNYHDPKVQRADAMAFIKILNVMGGIYIWEFVTSLWFEWEIITGKRKYRWTVWLYSGCRLSALISMITIFVGFDSERPLDCKAWLLVVYFFAYAAFVFASALVILRIIAIWEWKPIVTAIAVTAWLVNISIYIRSMSRADSTWSPKAQTCLVLHTEHSIEPVTMTLVEDTVLLVLMLSGLRRYKEAGMFGLWRFLYRQGLFWLVWITIAEIPPTVLIMLNLNDYFNLMFQVPELIMMAVGASRIYRGLAEYTCMAEFNWNDEKSWEIMGRAMSATTVTPTIQFLDTTQSSQLPMGDLESPRTETFTIDVLPCKDSGKRGSCTTTDIDSPV</sequence>